<reference evidence="2 3" key="1">
    <citation type="submission" date="2022-09" db="EMBL/GenBank/DDBJ databases">
        <title>Complete genome sequence of Janibacter terrae strain COS04-44, PCL-degrading bacteria isolated from oil spilled coast.</title>
        <authorList>
            <person name="Park H."/>
            <person name="Kim J.Y."/>
            <person name="An S.H."/>
            <person name="Lee C.M."/>
            <person name="Weon H.-Y."/>
        </authorList>
    </citation>
    <scope>NUCLEOTIDE SEQUENCE [LARGE SCALE GENOMIC DNA]</scope>
    <source>
        <strain evidence="2 3">COS04-44</strain>
    </source>
</reference>
<evidence type="ECO:0000313" key="3">
    <source>
        <dbReference type="Proteomes" id="UP001381003"/>
    </source>
</evidence>
<accession>A0ABZ2FDX6</accession>
<evidence type="ECO:0000313" key="2">
    <source>
        <dbReference type="EMBL" id="WWF04974.1"/>
    </source>
</evidence>
<protein>
    <submittedName>
        <fullName evidence="2">Uncharacterized protein</fullName>
    </submittedName>
</protein>
<dbReference type="RefSeq" id="WP_338538122.1">
    <property type="nucleotide sequence ID" value="NZ_CP104874.1"/>
</dbReference>
<name>A0ABZ2FDX6_9MICO</name>
<organism evidence="2 3">
    <name type="scientific">Janibacter terrae</name>
    <dbReference type="NCBI Taxonomy" id="103817"/>
    <lineage>
        <taxon>Bacteria</taxon>
        <taxon>Bacillati</taxon>
        <taxon>Actinomycetota</taxon>
        <taxon>Actinomycetes</taxon>
        <taxon>Micrococcales</taxon>
        <taxon>Intrasporangiaceae</taxon>
        <taxon>Janibacter</taxon>
    </lineage>
</organism>
<dbReference type="EMBL" id="CP104874">
    <property type="protein sequence ID" value="WWF04974.1"/>
    <property type="molecule type" value="Genomic_DNA"/>
</dbReference>
<evidence type="ECO:0000256" key="1">
    <source>
        <dbReference type="SAM" id="MobiDB-lite"/>
    </source>
</evidence>
<dbReference type="Proteomes" id="UP001381003">
    <property type="component" value="Chromosome"/>
</dbReference>
<keyword evidence="3" id="KW-1185">Reference proteome</keyword>
<proteinExistence type="predicted"/>
<gene>
    <name evidence="2" type="ORF">N5P18_15105</name>
</gene>
<feature type="region of interest" description="Disordered" evidence="1">
    <location>
        <begin position="1"/>
        <end position="48"/>
    </location>
</feature>
<sequence length="48" mass="5229">MEGQRVDPNLSGARRVCSGMEVSAHHPRRRGRTPARSWVASDADGVVL</sequence>